<gene>
    <name evidence="1" type="ORF">Slati_1036600</name>
</gene>
<protein>
    <submittedName>
        <fullName evidence="1">Uncharacterized protein</fullName>
    </submittedName>
</protein>
<dbReference type="EMBL" id="JACGWN010000003">
    <property type="protein sequence ID" value="KAL0456974.1"/>
    <property type="molecule type" value="Genomic_DNA"/>
</dbReference>
<name>A0AAW2XV36_9LAMI</name>
<accession>A0AAW2XV36</accession>
<comment type="caution">
    <text evidence="1">The sequence shown here is derived from an EMBL/GenBank/DDBJ whole genome shotgun (WGS) entry which is preliminary data.</text>
</comment>
<evidence type="ECO:0000313" key="1">
    <source>
        <dbReference type="EMBL" id="KAL0456974.1"/>
    </source>
</evidence>
<sequence>MAERFCVTRKVAPWPVGYQGQHLSGEWVIEASTPRPCDPTRGMHYWVLATHGVRWLRCAIVGRRCTVGNLRSQAESQEGMLGMLYGINV</sequence>
<dbReference type="AlphaFoldDB" id="A0AAW2XV36"/>
<reference evidence="1" key="1">
    <citation type="submission" date="2020-06" db="EMBL/GenBank/DDBJ databases">
        <authorList>
            <person name="Li T."/>
            <person name="Hu X."/>
            <person name="Zhang T."/>
            <person name="Song X."/>
            <person name="Zhang H."/>
            <person name="Dai N."/>
            <person name="Sheng W."/>
            <person name="Hou X."/>
            <person name="Wei L."/>
        </authorList>
    </citation>
    <scope>NUCLEOTIDE SEQUENCE</scope>
    <source>
        <strain evidence="1">KEN1</strain>
        <tissue evidence="1">Leaf</tissue>
    </source>
</reference>
<reference evidence="1" key="2">
    <citation type="journal article" date="2024" name="Plant">
        <title>Genomic evolution and insights into agronomic trait innovations of Sesamum species.</title>
        <authorList>
            <person name="Miao H."/>
            <person name="Wang L."/>
            <person name="Qu L."/>
            <person name="Liu H."/>
            <person name="Sun Y."/>
            <person name="Le M."/>
            <person name="Wang Q."/>
            <person name="Wei S."/>
            <person name="Zheng Y."/>
            <person name="Lin W."/>
            <person name="Duan Y."/>
            <person name="Cao H."/>
            <person name="Xiong S."/>
            <person name="Wang X."/>
            <person name="Wei L."/>
            <person name="Li C."/>
            <person name="Ma Q."/>
            <person name="Ju M."/>
            <person name="Zhao R."/>
            <person name="Li G."/>
            <person name="Mu C."/>
            <person name="Tian Q."/>
            <person name="Mei H."/>
            <person name="Zhang T."/>
            <person name="Gao T."/>
            <person name="Zhang H."/>
        </authorList>
    </citation>
    <scope>NUCLEOTIDE SEQUENCE</scope>
    <source>
        <strain evidence="1">KEN1</strain>
    </source>
</reference>
<proteinExistence type="predicted"/>
<organism evidence="1">
    <name type="scientific">Sesamum latifolium</name>
    <dbReference type="NCBI Taxonomy" id="2727402"/>
    <lineage>
        <taxon>Eukaryota</taxon>
        <taxon>Viridiplantae</taxon>
        <taxon>Streptophyta</taxon>
        <taxon>Embryophyta</taxon>
        <taxon>Tracheophyta</taxon>
        <taxon>Spermatophyta</taxon>
        <taxon>Magnoliopsida</taxon>
        <taxon>eudicotyledons</taxon>
        <taxon>Gunneridae</taxon>
        <taxon>Pentapetalae</taxon>
        <taxon>asterids</taxon>
        <taxon>lamiids</taxon>
        <taxon>Lamiales</taxon>
        <taxon>Pedaliaceae</taxon>
        <taxon>Sesamum</taxon>
    </lineage>
</organism>